<keyword evidence="14" id="KW-0862">Zinc</keyword>
<dbReference type="Gene3D" id="3.40.50.300">
    <property type="entry name" value="P-loop containing nucleotide triphosphate hydrolases"/>
    <property type="match status" value="1"/>
</dbReference>
<feature type="region of interest" description="Disordered" evidence="22">
    <location>
        <begin position="600"/>
        <end position="619"/>
    </location>
</feature>
<dbReference type="InterPro" id="IPR003959">
    <property type="entry name" value="ATPase_AAA_core"/>
</dbReference>
<dbReference type="SUPFAM" id="SSF54373">
    <property type="entry name" value="FAD-linked reductases, C-terminal domain"/>
    <property type="match status" value="1"/>
</dbReference>
<keyword evidence="11" id="KW-0479">Metal-binding</keyword>
<keyword evidence="12" id="KW-0547">Nucleotide-binding</keyword>
<evidence type="ECO:0000256" key="8">
    <source>
        <dbReference type="ARBA" id="ARBA00012867"/>
    </source>
</evidence>
<dbReference type="InterPro" id="IPR003960">
    <property type="entry name" value="ATPase_AAA_CS"/>
</dbReference>
<evidence type="ECO:0000256" key="7">
    <source>
        <dbReference type="ARBA" id="ARBA00010551"/>
    </source>
</evidence>
<dbReference type="PANTHER" id="PTHR23076">
    <property type="entry name" value="METALLOPROTEASE M41 FTSH"/>
    <property type="match status" value="1"/>
</dbReference>
<organism evidence="25">
    <name type="scientific">Phaffia rhodozyma</name>
    <name type="common">Yeast</name>
    <name type="synonym">Xanthophyllomyces dendrorhous</name>
    <dbReference type="NCBI Taxonomy" id="264483"/>
    <lineage>
        <taxon>Eukaryota</taxon>
        <taxon>Fungi</taxon>
        <taxon>Dikarya</taxon>
        <taxon>Basidiomycota</taxon>
        <taxon>Agaricomycotina</taxon>
        <taxon>Tremellomycetes</taxon>
        <taxon>Cystofilobasidiales</taxon>
        <taxon>Mrakiaceae</taxon>
        <taxon>Phaffia</taxon>
    </lineage>
</organism>
<dbReference type="GO" id="GO:0046872">
    <property type="term" value="F:metal ion binding"/>
    <property type="evidence" value="ECO:0007669"/>
    <property type="project" value="UniProtKB-KW"/>
</dbReference>
<evidence type="ECO:0000256" key="14">
    <source>
        <dbReference type="ARBA" id="ARBA00022833"/>
    </source>
</evidence>
<evidence type="ECO:0000256" key="4">
    <source>
        <dbReference type="ARBA" id="ARBA00005073"/>
    </source>
</evidence>
<reference evidence="25" key="1">
    <citation type="submission" date="2014-08" db="EMBL/GenBank/DDBJ databases">
        <authorList>
            <person name="Sharma Rahul"/>
            <person name="Thines Marco"/>
        </authorList>
    </citation>
    <scope>NUCLEOTIDE SEQUENCE</scope>
</reference>
<dbReference type="InterPro" id="IPR003593">
    <property type="entry name" value="AAA+_ATPase"/>
</dbReference>
<dbReference type="GO" id="GO:0006515">
    <property type="term" value="P:protein quality control for misfolded or incompletely synthesized proteins"/>
    <property type="evidence" value="ECO:0007669"/>
    <property type="project" value="TreeGrafter"/>
</dbReference>
<evidence type="ECO:0000256" key="19">
    <source>
        <dbReference type="ARBA" id="ARBA00023136"/>
    </source>
</evidence>
<comment type="similarity">
    <text evidence="7">Belongs to the protoporphyrinogen/coproporphyrinogen oxidase family. Protoporphyrinogen oxidase subfamily.</text>
</comment>
<name>A0A0F7SST8_PHARH</name>
<dbReference type="SUPFAM" id="SSF51905">
    <property type="entry name" value="FAD/NAD(P)-binding domain"/>
    <property type="match status" value="1"/>
</dbReference>
<dbReference type="InterPro" id="IPR041569">
    <property type="entry name" value="AAA_lid_3"/>
</dbReference>
<dbReference type="Gene3D" id="1.10.8.60">
    <property type="match status" value="1"/>
</dbReference>
<keyword evidence="13" id="KW-0378">Hydrolase</keyword>
<evidence type="ECO:0000256" key="18">
    <source>
        <dbReference type="ARBA" id="ARBA00023049"/>
    </source>
</evidence>
<dbReference type="UniPathway" id="UPA00251">
    <property type="reaction ID" value="UER00324"/>
</dbReference>
<evidence type="ECO:0000256" key="15">
    <source>
        <dbReference type="ARBA" id="ARBA00022840"/>
    </source>
</evidence>
<evidence type="ECO:0000256" key="23">
    <source>
        <dbReference type="SAM" id="Phobius"/>
    </source>
</evidence>
<feature type="region of interest" description="Disordered" evidence="22">
    <location>
        <begin position="1151"/>
        <end position="1179"/>
    </location>
</feature>
<dbReference type="GO" id="GO:0005743">
    <property type="term" value="C:mitochondrial inner membrane"/>
    <property type="evidence" value="ECO:0007669"/>
    <property type="project" value="TreeGrafter"/>
</dbReference>
<evidence type="ECO:0000256" key="11">
    <source>
        <dbReference type="ARBA" id="ARBA00022723"/>
    </source>
</evidence>
<keyword evidence="9" id="KW-0645">Protease</keyword>
<dbReference type="Pfam" id="PF01593">
    <property type="entry name" value="Amino_oxidase"/>
    <property type="match status" value="1"/>
</dbReference>
<keyword evidence="20" id="KW-0627">Porphyrin biosynthesis</keyword>
<dbReference type="InterPro" id="IPR037219">
    <property type="entry name" value="Peptidase_M41-like"/>
</dbReference>
<dbReference type="PROSITE" id="PS00674">
    <property type="entry name" value="AAA"/>
    <property type="match status" value="1"/>
</dbReference>
<dbReference type="EC" id="1.3.3.4" evidence="8"/>
<dbReference type="SMART" id="SM00382">
    <property type="entry name" value="AAA"/>
    <property type="match status" value="1"/>
</dbReference>
<dbReference type="GO" id="GO:0016887">
    <property type="term" value="F:ATP hydrolysis activity"/>
    <property type="evidence" value="ECO:0007669"/>
    <property type="project" value="InterPro"/>
</dbReference>
<dbReference type="GO" id="GO:0004176">
    <property type="term" value="F:ATP-dependent peptidase activity"/>
    <property type="evidence" value="ECO:0007669"/>
    <property type="project" value="InterPro"/>
</dbReference>
<evidence type="ECO:0000256" key="13">
    <source>
        <dbReference type="ARBA" id="ARBA00022801"/>
    </source>
</evidence>
<keyword evidence="15" id="KW-0067">ATP-binding</keyword>
<comment type="subcellular location">
    <subcellularLocation>
        <location evidence="3">Membrane</location>
        <topology evidence="3">Multi-pass membrane protein</topology>
    </subcellularLocation>
</comment>
<dbReference type="InterPro" id="IPR002937">
    <property type="entry name" value="Amino_oxidase"/>
</dbReference>
<dbReference type="PANTHER" id="PTHR23076:SF97">
    <property type="entry name" value="ATP-DEPENDENT ZINC METALLOPROTEASE YME1L1"/>
    <property type="match status" value="1"/>
</dbReference>
<dbReference type="SMR" id="A0A0F7SST8"/>
<dbReference type="InterPro" id="IPR004572">
    <property type="entry name" value="Protoporphyrinogen_oxidase"/>
</dbReference>
<accession>A0A0F7SST8</accession>
<dbReference type="CDD" id="cd19501">
    <property type="entry name" value="RecA-like_FtsH"/>
    <property type="match status" value="1"/>
</dbReference>
<keyword evidence="17 23" id="KW-1133">Transmembrane helix</keyword>
<dbReference type="Gene3D" id="1.20.58.760">
    <property type="entry name" value="Peptidase M41"/>
    <property type="match status" value="1"/>
</dbReference>
<comment type="similarity">
    <text evidence="6">In the N-terminal section; belongs to the AAA ATPase family.</text>
</comment>
<sequence length="1179" mass="127709">MPPVVRPSRVTILGSGLTSLALAHRLTSLSPLTKVTIVDSSETVGGWMKSNLLSLGPDIGGQKVVIEQGPRSVRPKGGLGAVRLLGLVKDLGLDQSIITIPTTHPSAQNRFLLHPSTTLTKLPSSITTALFSTSPITHSLIKSILLEPFRKSLPANEAQSDESVDSLMRRRFGPKVADDVMSGMIHGIYACDSRQLSVRSTFPFLWEAEQTRGSIVKAMFLGLGGNREEVAERRKAKEREEAAWEELGEFGKTFRKGISVWGLKGGLGTLADRLKVVLEKERGVEFLLGHTVNRVDLDGDGVKIQTTSQTIHSPYVISTLPPMKFSQIISSPLPYLDHNPSTTVTVVTLVFPSPKPGERPYYPAGFGYLVPRSNVSNPDGILGCVFDSSAMGQVDERPVAERTVKLTCMIGGPHYSSGRSSVPLDEKEAVRIALNHVRTTLGGAEGETSLPSNLEPVVSFAKTHVGCIPTYLPGHGERMQALGQAIERGPWRGKLALAGAGYGGVSLNDCVNSGMSLAEGLVSNGVDQVTGLERWKDWKTYGRASSMTTGGRIGLRPSHRNYSTLAPAFPSRPCRFSTGRPLRPILISRICLFKRTYSTRLSSPVSPSSSSGSTNSSAYSRRAEFDTSGERVNAPLAARVIVAIIGPLIFFYILYYFTVFLNNTSYFLREVYGMMNKEGVKEFAPAKGDKIITLEDVKGVGEAKDELKEFVEFLKDPEKFSSLGGRPHKGVLLSGPPGTGKTMLARAVATEAGVPFFFASGSEFDDTYVGVGAQRVRELFSTAKERAPAIIFIDELDSIGGNRSESQTDATSGNSSKRQTLNQLLTELDGFSSGNDLIVIAATNFPESLDPAVIRPGRFDRHINVPLPDVQGRLEILKHYLVNIVADPEADLRVIARGTSGLSGADLENLVNQAAVRASKEQETAVRLPHFEWARDRILMGVERKSRFVSAESLIVSAYNEAGHALVALHTPGSVPLHKVSILPRGSKLSVTSQVPGMDQDSISKKEYLARIDVAMAGRVAERLSKGDDATSDRTSEDLQRASNIASAMVKQMGFSDIIGPVSFDRDQAPFLSKRRKDEIESEIKRIVEEGAGRARTILQTHRSSLDLVAKALIKYETLTADEIKGLLKGEPIVRKKEKPKPVAVPVELIKPERSPTVTEGVKSDDAAGGPTTGKATWL</sequence>
<dbReference type="Pfam" id="PF01434">
    <property type="entry name" value="Peptidase_M41"/>
    <property type="match status" value="1"/>
</dbReference>
<evidence type="ECO:0000256" key="17">
    <source>
        <dbReference type="ARBA" id="ARBA00022989"/>
    </source>
</evidence>
<evidence type="ECO:0000256" key="9">
    <source>
        <dbReference type="ARBA" id="ARBA00022670"/>
    </source>
</evidence>
<evidence type="ECO:0000256" key="12">
    <source>
        <dbReference type="ARBA" id="ARBA00022741"/>
    </source>
</evidence>
<proteinExistence type="inferred from homology"/>
<dbReference type="GO" id="GO:0006782">
    <property type="term" value="P:protoporphyrinogen IX biosynthetic process"/>
    <property type="evidence" value="ECO:0007669"/>
    <property type="project" value="UniProtKB-UniPathway"/>
</dbReference>
<dbReference type="FunFam" id="1.10.8.60:FF:000001">
    <property type="entry name" value="ATP-dependent zinc metalloprotease FtsH"/>
    <property type="match status" value="1"/>
</dbReference>
<dbReference type="Gene3D" id="3.50.50.60">
    <property type="entry name" value="FAD/NAD(P)-binding domain"/>
    <property type="match status" value="1"/>
</dbReference>
<dbReference type="EMBL" id="LN483166">
    <property type="protein sequence ID" value="CED84526.1"/>
    <property type="molecule type" value="Genomic_DNA"/>
</dbReference>
<evidence type="ECO:0000256" key="21">
    <source>
        <dbReference type="ARBA" id="ARBA00047554"/>
    </source>
</evidence>
<feature type="domain" description="AAA+ ATPase" evidence="24">
    <location>
        <begin position="727"/>
        <end position="869"/>
    </location>
</feature>
<dbReference type="Pfam" id="PF17862">
    <property type="entry name" value="AAA_lid_3"/>
    <property type="match status" value="1"/>
</dbReference>
<keyword evidence="18" id="KW-0482">Metalloprotease</keyword>
<keyword evidence="10 23" id="KW-0812">Transmembrane</keyword>
<evidence type="ECO:0000256" key="1">
    <source>
        <dbReference type="ARBA" id="ARBA00001947"/>
    </source>
</evidence>
<evidence type="ECO:0000256" key="3">
    <source>
        <dbReference type="ARBA" id="ARBA00004141"/>
    </source>
</evidence>
<comment type="function">
    <text evidence="2">Catalyzes the 6-electron oxidation of protoporphyrinogen-IX to form protoporphyrin-IX.</text>
</comment>
<evidence type="ECO:0000256" key="6">
    <source>
        <dbReference type="ARBA" id="ARBA00010550"/>
    </source>
</evidence>
<dbReference type="NCBIfam" id="TIGR00562">
    <property type="entry name" value="proto_IX_ox"/>
    <property type="match status" value="1"/>
</dbReference>
<protein>
    <recommendedName>
        <fullName evidence="8">protoporphyrinogen oxidase</fullName>
        <ecNumber evidence="8">1.3.3.4</ecNumber>
    </recommendedName>
</protein>
<comment type="pathway">
    <text evidence="4">Porphyrin-containing compound metabolism; protoporphyrin-IX biosynthesis; protoporphyrin-IX from protoporphyrinogen-IX: step 1/1.</text>
</comment>
<evidence type="ECO:0000256" key="20">
    <source>
        <dbReference type="ARBA" id="ARBA00023244"/>
    </source>
</evidence>
<feature type="transmembrane region" description="Helical" evidence="23">
    <location>
        <begin position="636"/>
        <end position="657"/>
    </location>
</feature>
<dbReference type="Pfam" id="PF00004">
    <property type="entry name" value="AAA"/>
    <property type="match status" value="1"/>
</dbReference>
<dbReference type="GO" id="GO:0005524">
    <property type="term" value="F:ATP binding"/>
    <property type="evidence" value="ECO:0007669"/>
    <property type="project" value="UniProtKB-KW"/>
</dbReference>
<evidence type="ECO:0000256" key="16">
    <source>
        <dbReference type="ARBA" id="ARBA00022946"/>
    </source>
</evidence>
<dbReference type="AlphaFoldDB" id="A0A0F7SST8"/>
<evidence type="ECO:0000256" key="5">
    <source>
        <dbReference type="ARBA" id="ARBA00010044"/>
    </source>
</evidence>
<comment type="catalytic activity">
    <reaction evidence="21">
        <text>protoporphyrinogen IX + 3 O2 = protoporphyrin IX + 3 H2O2</text>
        <dbReference type="Rhea" id="RHEA:25576"/>
        <dbReference type="ChEBI" id="CHEBI:15379"/>
        <dbReference type="ChEBI" id="CHEBI:16240"/>
        <dbReference type="ChEBI" id="CHEBI:57306"/>
        <dbReference type="ChEBI" id="CHEBI:57307"/>
        <dbReference type="EC" id="1.3.3.4"/>
    </reaction>
</comment>
<dbReference type="GO" id="GO:0004222">
    <property type="term" value="F:metalloendopeptidase activity"/>
    <property type="evidence" value="ECO:0007669"/>
    <property type="project" value="InterPro"/>
</dbReference>
<keyword evidence="16" id="KW-0809">Transit peptide</keyword>
<evidence type="ECO:0000256" key="2">
    <source>
        <dbReference type="ARBA" id="ARBA00002600"/>
    </source>
</evidence>
<evidence type="ECO:0000313" key="25">
    <source>
        <dbReference type="EMBL" id="CED84526.1"/>
    </source>
</evidence>
<dbReference type="InterPro" id="IPR027417">
    <property type="entry name" value="P-loop_NTPase"/>
</dbReference>
<dbReference type="FunFam" id="3.40.50.300:FF:000277">
    <property type="entry name" value="ATP-dependent zinc metalloprotease FtsH"/>
    <property type="match status" value="1"/>
</dbReference>
<evidence type="ECO:0000256" key="22">
    <source>
        <dbReference type="SAM" id="MobiDB-lite"/>
    </source>
</evidence>
<dbReference type="InterPro" id="IPR036188">
    <property type="entry name" value="FAD/NAD-bd_sf"/>
</dbReference>
<dbReference type="InterPro" id="IPR000642">
    <property type="entry name" value="Peptidase_M41"/>
</dbReference>
<dbReference type="GO" id="GO:0004729">
    <property type="term" value="F:oxygen-dependent protoporphyrinogen oxidase activity"/>
    <property type="evidence" value="ECO:0007669"/>
    <property type="project" value="UniProtKB-EC"/>
</dbReference>
<evidence type="ECO:0000256" key="10">
    <source>
        <dbReference type="ARBA" id="ARBA00022692"/>
    </source>
</evidence>
<evidence type="ECO:0000259" key="24">
    <source>
        <dbReference type="SMART" id="SM00382"/>
    </source>
</evidence>
<dbReference type="GO" id="GO:0007005">
    <property type="term" value="P:mitochondrion organization"/>
    <property type="evidence" value="ECO:0007669"/>
    <property type="project" value="TreeGrafter"/>
</dbReference>
<dbReference type="SUPFAM" id="SSF140990">
    <property type="entry name" value="FtsH protease domain-like"/>
    <property type="match status" value="1"/>
</dbReference>
<dbReference type="SUPFAM" id="SSF52540">
    <property type="entry name" value="P-loop containing nucleoside triphosphate hydrolases"/>
    <property type="match status" value="1"/>
</dbReference>
<keyword evidence="19 23" id="KW-0472">Membrane</keyword>
<comment type="similarity">
    <text evidence="5">In the C-terminal section; belongs to the peptidase M41 family.</text>
</comment>
<comment type="cofactor">
    <cofactor evidence="1">
        <name>Zn(2+)</name>
        <dbReference type="ChEBI" id="CHEBI:29105"/>
    </cofactor>
</comment>